<sequence length="133" mass="15196">MDEAKQGGIEIERPERDIRKVQVGKKKEVKKEVIGITEKGMKSKSNMRWMCEGSKWGVDDKEETQGERSKTQKPAPDFWPCLAAFTALSLSDPLSQSQTPNLSSQATTNNMQRCNKLLLKWFPRLLLCVWILI</sequence>
<proteinExistence type="predicted"/>
<name>A0A9N7YNQ0_PLEPL</name>
<dbReference type="AlphaFoldDB" id="A0A9N7YNQ0"/>
<evidence type="ECO:0000256" key="1">
    <source>
        <dbReference type="SAM" id="MobiDB-lite"/>
    </source>
</evidence>
<evidence type="ECO:0000313" key="2">
    <source>
        <dbReference type="EMBL" id="CAB1433832.1"/>
    </source>
</evidence>
<gene>
    <name evidence="2" type="ORF">PLEPLA_LOCUS21923</name>
</gene>
<dbReference type="Proteomes" id="UP001153269">
    <property type="component" value="Unassembled WGS sequence"/>
</dbReference>
<keyword evidence="3" id="KW-1185">Reference proteome</keyword>
<comment type="caution">
    <text evidence="2">The sequence shown here is derived from an EMBL/GenBank/DDBJ whole genome shotgun (WGS) entry which is preliminary data.</text>
</comment>
<evidence type="ECO:0000313" key="3">
    <source>
        <dbReference type="Proteomes" id="UP001153269"/>
    </source>
</evidence>
<reference evidence="2" key="1">
    <citation type="submission" date="2020-03" db="EMBL/GenBank/DDBJ databases">
        <authorList>
            <person name="Weist P."/>
        </authorList>
    </citation>
    <scope>NUCLEOTIDE SEQUENCE</scope>
</reference>
<protein>
    <submittedName>
        <fullName evidence="2">Uncharacterized protein</fullName>
    </submittedName>
</protein>
<feature type="region of interest" description="Disordered" evidence="1">
    <location>
        <begin position="56"/>
        <end position="75"/>
    </location>
</feature>
<organism evidence="2 3">
    <name type="scientific">Pleuronectes platessa</name>
    <name type="common">European plaice</name>
    <dbReference type="NCBI Taxonomy" id="8262"/>
    <lineage>
        <taxon>Eukaryota</taxon>
        <taxon>Metazoa</taxon>
        <taxon>Chordata</taxon>
        <taxon>Craniata</taxon>
        <taxon>Vertebrata</taxon>
        <taxon>Euteleostomi</taxon>
        <taxon>Actinopterygii</taxon>
        <taxon>Neopterygii</taxon>
        <taxon>Teleostei</taxon>
        <taxon>Neoteleostei</taxon>
        <taxon>Acanthomorphata</taxon>
        <taxon>Carangaria</taxon>
        <taxon>Pleuronectiformes</taxon>
        <taxon>Pleuronectoidei</taxon>
        <taxon>Pleuronectidae</taxon>
        <taxon>Pleuronectes</taxon>
    </lineage>
</organism>
<accession>A0A9N7YNQ0</accession>
<feature type="compositionally biased region" description="Basic and acidic residues" evidence="1">
    <location>
        <begin position="57"/>
        <end position="70"/>
    </location>
</feature>
<dbReference type="EMBL" id="CADEAL010001602">
    <property type="protein sequence ID" value="CAB1433832.1"/>
    <property type="molecule type" value="Genomic_DNA"/>
</dbReference>